<organism evidence="1 2">
    <name type="scientific">Candida boidinii</name>
    <name type="common">Yeast</name>
    <dbReference type="NCBI Taxonomy" id="5477"/>
    <lineage>
        <taxon>Eukaryota</taxon>
        <taxon>Fungi</taxon>
        <taxon>Dikarya</taxon>
        <taxon>Ascomycota</taxon>
        <taxon>Saccharomycotina</taxon>
        <taxon>Pichiomycetes</taxon>
        <taxon>Pichiales</taxon>
        <taxon>Pichiaceae</taxon>
        <taxon>Ogataea</taxon>
        <taxon>Ogataea/Candida clade</taxon>
    </lineage>
</organism>
<dbReference type="Proteomes" id="UP001165101">
    <property type="component" value="Unassembled WGS sequence"/>
</dbReference>
<name>A0ACB5TM44_CANBO</name>
<evidence type="ECO:0000313" key="1">
    <source>
        <dbReference type="EMBL" id="GME91434.1"/>
    </source>
</evidence>
<evidence type="ECO:0000313" key="2">
    <source>
        <dbReference type="Proteomes" id="UP001165101"/>
    </source>
</evidence>
<accession>A0ACB5TM44</accession>
<gene>
    <name evidence="1" type="ORF">Cboi01_000229700</name>
</gene>
<proteinExistence type="predicted"/>
<keyword evidence="2" id="KW-1185">Reference proteome</keyword>
<protein>
    <submittedName>
        <fullName evidence="1">Unnamed protein product</fullName>
    </submittedName>
</protein>
<sequence length="363" mass="41287">MTKELKTNENELQNQEIPIYASMGMFIIDEIHFPDKTSVHDIFGGGGSFTIVGSRMVLTRKESKKAGWIVDIGSDCPQEILDELERWNTGAVMRYDNSRFCTRGWNMYGDNDFRSFKYLTPKKRIDIPDLIENKHLLLSKSYHLLCSPERCVNLLNQMTILRHNDVPMIVWEPIPDECTPENLDECLAILDKVDVLSPNAAEAAAFFNENEPATIEECERIAFKFAKYTIKNGSKSGVVLRCGKLGCFIVNSDKSFQKWFPAYHNPKYDDFKVVDPTGAGNTFIGAFCTGFILSDRDWDCACICGNIGSGAAIEQIGMPKLTFDNEIDLWNGKSFEQRLNIYLSRNPEIKMNSINVLKRLQRI</sequence>
<comment type="caution">
    <text evidence="1">The sequence shown here is derived from an EMBL/GenBank/DDBJ whole genome shotgun (WGS) entry which is preliminary data.</text>
</comment>
<reference evidence="1" key="1">
    <citation type="submission" date="2023-04" db="EMBL/GenBank/DDBJ databases">
        <title>Candida boidinii NBRC 1967.</title>
        <authorList>
            <person name="Ichikawa N."/>
            <person name="Sato H."/>
            <person name="Tonouchi N."/>
        </authorList>
    </citation>
    <scope>NUCLEOTIDE SEQUENCE</scope>
    <source>
        <strain evidence="1">NBRC 1967</strain>
    </source>
</reference>
<dbReference type="EMBL" id="BSXV01001007">
    <property type="protein sequence ID" value="GME91434.1"/>
    <property type="molecule type" value="Genomic_DNA"/>
</dbReference>